<accession>A0ABQ9G561</accession>
<reference evidence="2 3" key="1">
    <citation type="submission" date="2023-02" db="EMBL/GenBank/DDBJ databases">
        <title>LHISI_Scaffold_Assembly.</title>
        <authorList>
            <person name="Stuart O.P."/>
            <person name="Cleave R."/>
            <person name="Magrath M.J.L."/>
            <person name="Mikheyev A.S."/>
        </authorList>
    </citation>
    <scope>NUCLEOTIDE SEQUENCE [LARGE SCALE GENOMIC DNA]</scope>
    <source>
        <strain evidence="2">Daus_M_001</strain>
        <tissue evidence="2">Leg muscle</tissue>
    </source>
</reference>
<dbReference type="Proteomes" id="UP001159363">
    <property type="component" value="Chromosome 15"/>
</dbReference>
<evidence type="ECO:0000313" key="3">
    <source>
        <dbReference type="Proteomes" id="UP001159363"/>
    </source>
</evidence>
<protein>
    <submittedName>
        <fullName evidence="2">Uncharacterized protein</fullName>
    </submittedName>
</protein>
<keyword evidence="3" id="KW-1185">Reference proteome</keyword>
<feature type="region of interest" description="Disordered" evidence="1">
    <location>
        <begin position="272"/>
        <end position="298"/>
    </location>
</feature>
<sequence length="336" mass="37118">MPCQNPASRILLHLMHTRLKCRKLHQRDSALDSCVLTAPACMYFNRRSEGHTPTPRKPRSPPPLPNPYQGARVTNQDPRPKVAAERGGPLSKPVLPTEAAYHVDVSGDIWAALNVEVLRADVGDWSSAGMKGQGKRDIPEKTRRPTASSDAIPTCENPGVTSRRESNPIPFGGICTFCAFTNSCADLPWRRPLVREALGSNPGAGGGNRRSPRTYNKSCVEGEQYNHYTTATLGEGRSTTRKNPRRLTIRRPRYYVDPLMLNLRPVKTVHDKDHSDGCWKRRGLPGERGAGDGDQLPPDEGFMIRGAGPRLSKCRTASFAACQRRARNLVNVRGKL</sequence>
<organism evidence="2 3">
    <name type="scientific">Dryococelus australis</name>
    <dbReference type="NCBI Taxonomy" id="614101"/>
    <lineage>
        <taxon>Eukaryota</taxon>
        <taxon>Metazoa</taxon>
        <taxon>Ecdysozoa</taxon>
        <taxon>Arthropoda</taxon>
        <taxon>Hexapoda</taxon>
        <taxon>Insecta</taxon>
        <taxon>Pterygota</taxon>
        <taxon>Neoptera</taxon>
        <taxon>Polyneoptera</taxon>
        <taxon>Phasmatodea</taxon>
        <taxon>Verophasmatodea</taxon>
        <taxon>Anareolatae</taxon>
        <taxon>Phasmatidae</taxon>
        <taxon>Eurycanthinae</taxon>
        <taxon>Dryococelus</taxon>
    </lineage>
</organism>
<name>A0ABQ9G561_9NEOP</name>
<dbReference type="EMBL" id="JARBHB010000016">
    <property type="protein sequence ID" value="KAJ8866503.1"/>
    <property type="molecule type" value="Genomic_DNA"/>
</dbReference>
<feature type="region of interest" description="Disordered" evidence="1">
    <location>
        <begin position="46"/>
        <end position="94"/>
    </location>
</feature>
<evidence type="ECO:0000256" key="1">
    <source>
        <dbReference type="SAM" id="MobiDB-lite"/>
    </source>
</evidence>
<feature type="region of interest" description="Disordered" evidence="1">
    <location>
        <begin position="128"/>
        <end position="165"/>
    </location>
</feature>
<comment type="caution">
    <text evidence="2">The sequence shown here is derived from an EMBL/GenBank/DDBJ whole genome shotgun (WGS) entry which is preliminary data.</text>
</comment>
<feature type="compositionally biased region" description="Basic and acidic residues" evidence="1">
    <location>
        <begin position="134"/>
        <end position="143"/>
    </location>
</feature>
<proteinExistence type="predicted"/>
<evidence type="ECO:0000313" key="2">
    <source>
        <dbReference type="EMBL" id="KAJ8866503.1"/>
    </source>
</evidence>
<gene>
    <name evidence="2" type="ORF">PR048_032346</name>
</gene>